<evidence type="ECO:0000313" key="3">
    <source>
        <dbReference type="Proteomes" id="UP000094236"/>
    </source>
</evidence>
<proteinExistence type="predicted"/>
<protein>
    <submittedName>
        <fullName evidence="2">Uncharacterized protein</fullName>
    </submittedName>
</protein>
<evidence type="ECO:0000313" key="2">
    <source>
        <dbReference type="EMBL" id="ODV96617.1"/>
    </source>
</evidence>
<keyword evidence="1" id="KW-0812">Transmembrane</keyword>
<evidence type="ECO:0000256" key="1">
    <source>
        <dbReference type="SAM" id="Phobius"/>
    </source>
</evidence>
<organism evidence="2 3">
    <name type="scientific">Pachysolen tannophilus NRRL Y-2460</name>
    <dbReference type="NCBI Taxonomy" id="669874"/>
    <lineage>
        <taxon>Eukaryota</taxon>
        <taxon>Fungi</taxon>
        <taxon>Dikarya</taxon>
        <taxon>Ascomycota</taxon>
        <taxon>Saccharomycotina</taxon>
        <taxon>Pichiomycetes</taxon>
        <taxon>Pachysolenaceae</taxon>
        <taxon>Pachysolen</taxon>
    </lineage>
</organism>
<dbReference type="Proteomes" id="UP000094236">
    <property type="component" value="Unassembled WGS sequence"/>
</dbReference>
<keyword evidence="1" id="KW-0472">Membrane</keyword>
<keyword evidence="3" id="KW-1185">Reference proteome</keyword>
<keyword evidence="1" id="KW-1133">Transmembrane helix</keyword>
<reference evidence="3" key="1">
    <citation type="submission" date="2016-05" db="EMBL/GenBank/DDBJ databases">
        <title>Comparative genomics of biotechnologically important yeasts.</title>
        <authorList>
            <consortium name="DOE Joint Genome Institute"/>
            <person name="Riley R."/>
            <person name="Haridas S."/>
            <person name="Wolfe K.H."/>
            <person name="Lopes M.R."/>
            <person name="Hittinger C.T."/>
            <person name="Goker M."/>
            <person name="Salamov A."/>
            <person name="Wisecaver J."/>
            <person name="Long T.M."/>
            <person name="Aerts A.L."/>
            <person name="Barry K."/>
            <person name="Choi C."/>
            <person name="Clum A."/>
            <person name="Coughlan A.Y."/>
            <person name="Deshpande S."/>
            <person name="Douglass A.P."/>
            <person name="Hanson S.J."/>
            <person name="Klenk H.-P."/>
            <person name="Labutti K."/>
            <person name="Lapidus A."/>
            <person name="Lindquist E."/>
            <person name="Lipzen A."/>
            <person name="Meier-Kolthoff J.P."/>
            <person name="Ohm R.A."/>
            <person name="Otillar R.P."/>
            <person name="Pangilinan J."/>
            <person name="Peng Y."/>
            <person name="Rokas A."/>
            <person name="Rosa C.A."/>
            <person name="Scheuner C."/>
            <person name="Sibirny A.A."/>
            <person name="Slot J.C."/>
            <person name="Stielow J.B."/>
            <person name="Sun H."/>
            <person name="Kurtzman C.P."/>
            <person name="Blackwell M."/>
            <person name="Grigoriev I.V."/>
            <person name="Jeffries T.W."/>
        </authorList>
    </citation>
    <scope>NUCLEOTIDE SEQUENCE [LARGE SCALE GENOMIC DNA]</scope>
    <source>
        <strain evidence="3">NRRL Y-2460</strain>
    </source>
</reference>
<accession>A0A1E4TXZ8</accession>
<name>A0A1E4TXZ8_PACTA</name>
<feature type="transmembrane region" description="Helical" evidence="1">
    <location>
        <begin position="21"/>
        <end position="42"/>
    </location>
</feature>
<dbReference type="EMBL" id="KV454012">
    <property type="protein sequence ID" value="ODV96617.1"/>
    <property type="molecule type" value="Genomic_DNA"/>
</dbReference>
<dbReference type="AlphaFoldDB" id="A0A1E4TXZ8"/>
<gene>
    <name evidence="2" type="ORF">PACTADRAFT_83939</name>
</gene>
<sequence>MNRVEKIEMIAFIRRAINYFNLFYFNVLYCILYIFCVELDIFPEAIRVSLYRFLN</sequence>